<dbReference type="EMBL" id="BAABEP010000003">
    <property type="protein sequence ID" value="GAA3712770.1"/>
    <property type="molecule type" value="Genomic_DNA"/>
</dbReference>
<feature type="compositionally biased region" description="Basic and acidic residues" evidence="2">
    <location>
        <begin position="123"/>
        <end position="139"/>
    </location>
</feature>
<reference evidence="4" key="1">
    <citation type="journal article" date="2019" name="Int. J. Syst. Evol. Microbiol.">
        <title>The Global Catalogue of Microorganisms (GCM) 10K type strain sequencing project: providing services to taxonomists for standard genome sequencing and annotation.</title>
        <authorList>
            <consortium name="The Broad Institute Genomics Platform"/>
            <consortium name="The Broad Institute Genome Sequencing Center for Infectious Disease"/>
            <person name="Wu L."/>
            <person name="Ma J."/>
        </authorList>
    </citation>
    <scope>NUCLEOTIDE SEQUENCE [LARGE SCALE GENOMIC DNA]</scope>
    <source>
        <strain evidence="4">JCM 30846</strain>
    </source>
</reference>
<feature type="compositionally biased region" description="Low complexity" evidence="2">
    <location>
        <begin position="69"/>
        <end position="78"/>
    </location>
</feature>
<sequence length="208" mass="21221">MTSAPASPSSVEATTTLLKAELPRLEAHQQSLEKELAAVTERLESVRSALTALTALSGVPHVLAESGQAEEAAPAAAEAAEEPAAEPAASVPAPRRGGAKKAAPKKRGAAKKPARGAKPAAAKKADTKAEAKAETKGGAKEQASGLTRQVLDILADAKGGTVRARDVAKVLGRDGSPGDINAVRSTLDRLVATSRADRAGRGLYRERA</sequence>
<evidence type="ECO:0000313" key="3">
    <source>
        <dbReference type="EMBL" id="GAA3712770.1"/>
    </source>
</evidence>
<organism evidence="3 4">
    <name type="scientific">Streptomyces tremellae</name>
    <dbReference type="NCBI Taxonomy" id="1124239"/>
    <lineage>
        <taxon>Bacteria</taxon>
        <taxon>Bacillati</taxon>
        <taxon>Actinomycetota</taxon>
        <taxon>Actinomycetes</taxon>
        <taxon>Kitasatosporales</taxon>
        <taxon>Streptomycetaceae</taxon>
        <taxon>Streptomyces</taxon>
    </lineage>
</organism>
<name>A0ABP7E0T4_9ACTN</name>
<accession>A0ABP7E0T4</accession>
<gene>
    <name evidence="3" type="ORF">GCM10023082_08160</name>
</gene>
<dbReference type="Proteomes" id="UP001499884">
    <property type="component" value="Unassembled WGS sequence"/>
</dbReference>
<comment type="caution">
    <text evidence="3">The sequence shown here is derived from an EMBL/GenBank/DDBJ whole genome shotgun (WGS) entry which is preliminary data.</text>
</comment>
<evidence type="ECO:0008006" key="5">
    <source>
        <dbReference type="Google" id="ProtNLM"/>
    </source>
</evidence>
<proteinExistence type="predicted"/>
<feature type="region of interest" description="Disordered" evidence="2">
    <location>
        <begin position="66"/>
        <end position="146"/>
    </location>
</feature>
<evidence type="ECO:0000313" key="4">
    <source>
        <dbReference type="Proteomes" id="UP001499884"/>
    </source>
</evidence>
<keyword evidence="4" id="KW-1185">Reference proteome</keyword>
<keyword evidence="1" id="KW-0175">Coiled coil</keyword>
<evidence type="ECO:0000256" key="2">
    <source>
        <dbReference type="SAM" id="MobiDB-lite"/>
    </source>
</evidence>
<dbReference type="RefSeq" id="WP_345641197.1">
    <property type="nucleotide sequence ID" value="NZ_BAABEP010000003.1"/>
</dbReference>
<evidence type="ECO:0000256" key="1">
    <source>
        <dbReference type="SAM" id="Coils"/>
    </source>
</evidence>
<protein>
    <recommendedName>
        <fullName evidence="5">Prephenate dehydrogenase</fullName>
    </recommendedName>
</protein>
<feature type="coiled-coil region" evidence="1">
    <location>
        <begin position="22"/>
        <end position="49"/>
    </location>
</feature>
<feature type="compositionally biased region" description="Basic residues" evidence="2">
    <location>
        <begin position="97"/>
        <end position="115"/>
    </location>
</feature>
<feature type="compositionally biased region" description="Low complexity" evidence="2">
    <location>
        <begin position="85"/>
        <end position="96"/>
    </location>
</feature>